<feature type="compositionally biased region" description="Low complexity" evidence="1">
    <location>
        <begin position="27"/>
        <end position="43"/>
    </location>
</feature>
<evidence type="ECO:0000313" key="2">
    <source>
        <dbReference type="EMBL" id="GBA96203.1"/>
    </source>
</evidence>
<reference evidence="2 3" key="1">
    <citation type="journal article" date="2018" name="Int. J. Syst. Evol. Microbiol.">
        <title>Lactobacillus paragasseri sp. nov., a sister taxon of Lactobacillus gasseri, based on whole-genome sequence analyses.</title>
        <authorList>
            <person name="Tanizawa Y."/>
            <person name="Tada I."/>
            <person name="Kobayashi H."/>
            <person name="Endo A."/>
            <person name="Maeno S."/>
            <person name="Toyoda A."/>
            <person name="Arita M."/>
            <person name="Nakamura Y."/>
            <person name="Sakamoto M."/>
            <person name="Ohkuma M."/>
            <person name="Tohno M."/>
        </authorList>
    </citation>
    <scope>NUCLEOTIDE SEQUENCE [LARGE SCALE GENOMIC DNA]</scope>
    <source>
        <strain evidence="2 3">JCM 1025</strain>
    </source>
</reference>
<dbReference type="Proteomes" id="UP000250668">
    <property type="component" value="Unassembled WGS sequence"/>
</dbReference>
<accession>A0AB33ZV00</accession>
<feature type="region of interest" description="Disordered" evidence="1">
    <location>
        <begin position="22"/>
        <end position="57"/>
    </location>
</feature>
<name>A0AB33ZV00_LACGS</name>
<protein>
    <submittedName>
        <fullName evidence="2">Uncharacterized protein</fullName>
    </submittedName>
</protein>
<organism evidence="2 3">
    <name type="scientific">Lactobacillus gasseri</name>
    <dbReference type="NCBI Taxonomy" id="1596"/>
    <lineage>
        <taxon>Bacteria</taxon>
        <taxon>Bacillati</taxon>
        <taxon>Bacillota</taxon>
        <taxon>Bacilli</taxon>
        <taxon>Lactobacillales</taxon>
        <taxon>Lactobacillaceae</taxon>
        <taxon>Lactobacillus</taxon>
    </lineage>
</organism>
<gene>
    <name evidence="2" type="ORF">LJCM1025_09020</name>
</gene>
<dbReference type="AlphaFoldDB" id="A0AB33ZV00"/>
<proteinExistence type="predicted"/>
<sequence length="57" mass="5932">MVKISSSSNIKLDPIKIGFLAPYRSSKLPPNGAKNAPAKPAGKTTNPAIKAESPLTN</sequence>
<comment type="caution">
    <text evidence="2">The sequence shown here is derived from an EMBL/GenBank/DDBJ whole genome shotgun (WGS) entry which is preliminary data.</text>
</comment>
<dbReference type="EMBL" id="BEXJ01000001">
    <property type="protein sequence ID" value="GBA96203.1"/>
    <property type="molecule type" value="Genomic_DNA"/>
</dbReference>
<evidence type="ECO:0000256" key="1">
    <source>
        <dbReference type="SAM" id="MobiDB-lite"/>
    </source>
</evidence>
<evidence type="ECO:0000313" key="3">
    <source>
        <dbReference type="Proteomes" id="UP000250668"/>
    </source>
</evidence>